<dbReference type="AlphaFoldDB" id="U4KU60"/>
<evidence type="ECO:0000313" key="2">
    <source>
        <dbReference type="Proteomes" id="UP000018144"/>
    </source>
</evidence>
<gene>
    <name evidence="1" type="ORF">PCON_03674</name>
</gene>
<sequence length="106" mass="12205">MAPINHSSCTEGTCIHHDALMNLLLEMIWPITHADQATDGDVEDKRADFEKCLELFEGKEWKDELMGYCIKCMLDFFGHPEMYEPVVQPYFTESGHVESCKYCTHA</sequence>
<evidence type="ECO:0000313" key="1">
    <source>
        <dbReference type="EMBL" id="CCX04783.1"/>
    </source>
</evidence>
<protein>
    <submittedName>
        <fullName evidence="1">Uncharacterized protein</fullName>
    </submittedName>
</protein>
<reference evidence="1 2" key="1">
    <citation type="journal article" date="2013" name="PLoS Genet.">
        <title>The genome and development-dependent transcriptomes of Pyronema confluens: a window into fungal evolution.</title>
        <authorList>
            <person name="Traeger S."/>
            <person name="Altegoer F."/>
            <person name="Freitag M."/>
            <person name="Gabaldon T."/>
            <person name="Kempken F."/>
            <person name="Kumar A."/>
            <person name="Marcet-Houben M."/>
            <person name="Poggeler S."/>
            <person name="Stajich J.E."/>
            <person name="Nowrousian M."/>
        </authorList>
    </citation>
    <scope>NUCLEOTIDE SEQUENCE [LARGE SCALE GENOMIC DNA]</scope>
    <source>
        <strain evidence="2">CBS 100304</strain>
        <tissue evidence="1">Vegetative mycelium</tissue>
    </source>
</reference>
<accession>U4KU60</accession>
<dbReference type="Proteomes" id="UP000018144">
    <property type="component" value="Unassembled WGS sequence"/>
</dbReference>
<dbReference type="EMBL" id="HF935217">
    <property type="protein sequence ID" value="CCX04783.1"/>
    <property type="molecule type" value="Genomic_DNA"/>
</dbReference>
<name>U4KU60_PYROM</name>
<organism evidence="1 2">
    <name type="scientific">Pyronema omphalodes (strain CBS 100304)</name>
    <name type="common">Pyronema confluens</name>
    <dbReference type="NCBI Taxonomy" id="1076935"/>
    <lineage>
        <taxon>Eukaryota</taxon>
        <taxon>Fungi</taxon>
        <taxon>Dikarya</taxon>
        <taxon>Ascomycota</taxon>
        <taxon>Pezizomycotina</taxon>
        <taxon>Pezizomycetes</taxon>
        <taxon>Pezizales</taxon>
        <taxon>Pyronemataceae</taxon>
        <taxon>Pyronema</taxon>
    </lineage>
</organism>
<keyword evidence="2" id="KW-1185">Reference proteome</keyword>
<proteinExistence type="predicted"/>